<dbReference type="Proteomes" id="UP001556692">
    <property type="component" value="Unassembled WGS sequence"/>
</dbReference>
<evidence type="ECO:0000256" key="6">
    <source>
        <dbReference type="SAM" id="MobiDB-lite"/>
    </source>
</evidence>
<feature type="transmembrane region" description="Helical" evidence="7">
    <location>
        <begin position="94"/>
        <end position="113"/>
    </location>
</feature>
<feature type="transmembrane region" description="Helical" evidence="7">
    <location>
        <begin position="359"/>
        <end position="378"/>
    </location>
</feature>
<dbReference type="CDD" id="cd17324">
    <property type="entry name" value="MFS_NepI_like"/>
    <property type="match status" value="1"/>
</dbReference>
<sequence>MLSESAPPLEHDAGDQSEARTSSGHSRAIFFLAVASFAAAATTRVMDSVLPQIALEFDVSIGSVAFVATAYAFAYGAFQIVFGPLGDRYGKYRVILIACVGSMLATLACGLASSLTGIAAARLCSGMVAAAIVPLAIAWVGDVVADNERQAVLAKFMSGQILGLLAGQIGGGIFGEYFGWRSAFLVIAAIYLAAVAGLLFVLARDREATAAHIRGNGSIWQTLDVFMRLLTRPVVRFVLFLVTIEAFAMFGAFTYVGASLNLRYGFDFATIGLYLATYCIGGLAYVVQSRRLIRIFGPGRLSFLGTVLVAITYAAIAFAPSHHVYLAAIPLMGFGFYMLHNTLQTCATQMAPDARGSSVAIFATFYFLSQAVGVFLAGQVIDGFGFAPVFLTAAVLLLFLGIVMLTRLPPELSRRF</sequence>
<dbReference type="PANTHER" id="PTHR43124:SF3">
    <property type="entry name" value="CHLORAMPHENICOL EFFLUX PUMP RV0191"/>
    <property type="match status" value="1"/>
</dbReference>
<organism evidence="9 10">
    <name type="scientific">Aquibium pacificus</name>
    <dbReference type="NCBI Taxonomy" id="3153579"/>
    <lineage>
        <taxon>Bacteria</taxon>
        <taxon>Pseudomonadati</taxon>
        <taxon>Pseudomonadota</taxon>
        <taxon>Alphaproteobacteria</taxon>
        <taxon>Hyphomicrobiales</taxon>
        <taxon>Phyllobacteriaceae</taxon>
        <taxon>Aquibium</taxon>
    </lineage>
</organism>
<keyword evidence="3 7" id="KW-0812">Transmembrane</keyword>
<dbReference type="InterPro" id="IPR050189">
    <property type="entry name" value="MFS_Efflux_Transporters"/>
</dbReference>
<keyword evidence="5 7" id="KW-0472">Membrane</keyword>
<dbReference type="RefSeq" id="WP_367955877.1">
    <property type="nucleotide sequence ID" value="NZ_JBDPGJ010000004.1"/>
</dbReference>
<dbReference type="InterPro" id="IPR036259">
    <property type="entry name" value="MFS_trans_sf"/>
</dbReference>
<comment type="caution">
    <text evidence="9">The sequence shown here is derived from an EMBL/GenBank/DDBJ whole genome shotgun (WGS) entry which is preliminary data.</text>
</comment>
<accession>A0ABV3SLR3</accession>
<evidence type="ECO:0000256" key="1">
    <source>
        <dbReference type="ARBA" id="ARBA00004651"/>
    </source>
</evidence>
<comment type="subcellular location">
    <subcellularLocation>
        <location evidence="1">Cell membrane</location>
        <topology evidence="1">Multi-pass membrane protein</topology>
    </subcellularLocation>
</comment>
<evidence type="ECO:0000256" key="3">
    <source>
        <dbReference type="ARBA" id="ARBA00022692"/>
    </source>
</evidence>
<dbReference type="SUPFAM" id="SSF103473">
    <property type="entry name" value="MFS general substrate transporter"/>
    <property type="match status" value="1"/>
</dbReference>
<dbReference type="InterPro" id="IPR020846">
    <property type="entry name" value="MFS_dom"/>
</dbReference>
<gene>
    <name evidence="9" type="ORF">ABGN05_17390</name>
</gene>
<feature type="transmembrane region" description="Helical" evidence="7">
    <location>
        <begin position="152"/>
        <end position="174"/>
    </location>
</feature>
<feature type="transmembrane region" description="Helical" evidence="7">
    <location>
        <begin position="180"/>
        <end position="203"/>
    </location>
</feature>
<feature type="transmembrane region" description="Helical" evidence="7">
    <location>
        <begin position="384"/>
        <end position="405"/>
    </location>
</feature>
<dbReference type="Pfam" id="PF07690">
    <property type="entry name" value="MFS_1"/>
    <property type="match status" value="1"/>
</dbReference>
<dbReference type="PROSITE" id="PS50850">
    <property type="entry name" value="MFS"/>
    <property type="match status" value="1"/>
</dbReference>
<proteinExistence type="predicted"/>
<feature type="compositionally biased region" description="Basic and acidic residues" evidence="6">
    <location>
        <begin position="9"/>
        <end position="18"/>
    </location>
</feature>
<dbReference type="PANTHER" id="PTHR43124">
    <property type="entry name" value="PURINE EFFLUX PUMP PBUE"/>
    <property type="match status" value="1"/>
</dbReference>
<feature type="transmembrane region" description="Helical" evidence="7">
    <location>
        <begin position="322"/>
        <end position="339"/>
    </location>
</feature>
<protein>
    <submittedName>
        <fullName evidence="9">MFS transporter</fullName>
    </submittedName>
</protein>
<evidence type="ECO:0000256" key="4">
    <source>
        <dbReference type="ARBA" id="ARBA00022989"/>
    </source>
</evidence>
<feature type="transmembrane region" description="Helical" evidence="7">
    <location>
        <begin position="299"/>
        <end position="316"/>
    </location>
</feature>
<dbReference type="Gene3D" id="1.20.1250.20">
    <property type="entry name" value="MFS general substrate transporter like domains"/>
    <property type="match status" value="1"/>
</dbReference>
<evidence type="ECO:0000259" key="8">
    <source>
        <dbReference type="PROSITE" id="PS50850"/>
    </source>
</evidence>
<feature type="domain" description="Major facilitator superfamily (MFS) profile" evidence="8">
    <location>
        <begin position="28"/>
        <end position="412"/>
    </location>
</feature>
<evidence type="ECO:0000256" key="2">
    <source>
        <dbReference type="ARBA" id="ARBA00022475"/>
    </source>
</evidence>
<reference evidence="9 10" key="1">
    <citation type="submission" date="2024-05" db="EMBL/GenBank/DDBJ databases">
        <authorList>
            <person name="Jiang F."/>
        </authorList>
    </citation>
    <scope>NUCLEOTIDE SEQUENCE [LARGE SCALE GENOMIC DNA]</scope>
    <source>
        <strain evidence="9 10">LZ166</strain>
    </source>
</reference>
<feature type="region of interest" description="Disordered" evidence="6">
    <location>
        <begin position="1"/>
        <end position="20"/>
    </location>
</feature>
<keyword evidence="4 7" id="KW-1133">Transmembrane helix</keyword>
<evidence type="ECO:0000313" key="9">
    <source>
        <dbReference type="EMBL" id="MEX0407436.1"/>
    </source>
</evidence>
<feature type="transmembrane region" description="Helical" evidence="7">
    <location>
        <begin position="28"/>
        <end position="46"/>
    </location>
</feature>
<name>A0ABV3SLR3_9HYPH</name>
<evidence type="ECO:0000313" key="10">
    <source>
        <dbReference type="Proteomes" id="UP001556692"/>
    </source>
</evidence>
<keyword evidence="10" id="KW-1185">Reference proteome</keyword>
<feature type="transmembrane region" description="Helical" evidence="7">
    <location>
        <begin position="237"/>
        <end position="256"/>
    </location>
</feature>
<dbReference type="InterPro" id="IPR011701">
    <property type="entry name" value="MFS"/>
</dbReference>
<evidence type="ECO:0000256" key="7">
    <source>
        <dbReference type="SAM" id="Phobius"/>
    </source>
</evidence>
<feature type="transmembrane region" description="Helical" evidence="7">
    <location>
        <begin position="119"/>
        <end position="140"/>
    </location>
</feature>
<dbReference type="EMBL" id="JBDPGJ010000004">
    <property type="protein sequence ID" value="MEX0407436.1"/>
    <property type="molecule type" value="Genomic_DNA"/>
</dbReference>
<evidence type="ECO:0000256" key="5">
    <source>
        <dbReference type="ARBA" id="ARBA00023136"/>
    </source>
</evidence>
<feature type="transmembrane region" description="Helical" evidence="7">
    <location>
        <begin position="61"/>
        <end position="82"/>
    </location>
</feature>
<keyword evidence="2" id="KW-1003">Cell membrane</keyword>
<feature type="transmembrane region" description="Helical" evidence="7">
    <location>
        <begin position="268"/>
        <end position="287"/>
    </location>
</feature>